<feature type="transmembrane region" description="Helical" evidence="3">
    <location>
        <begin position="56"/>
        <end position="77"/>
    </location>
</feature>
<organism evidence="5 6">
    <name type="scientific">Saxibacter everestensis</name>
    <dbReference type="NCBI Taxonomy" id="2909229"/>
    <lineage>
        <taxon>Bacteria</taxon>
        <taxon>Bacillati</taxon>
        <taxon>Actinomycetota</taxon>
        <taxon>Actinomycetes</taxon>
        <taxon>Micrococcales</taxon>
        <taxon>Brevibacteriaceae</taxon>
        <taxon>Saxibacter</taxon>
    </lineage>
</organism>
<accession>A0ABY8QQW5</accession>
<dbReference type="PANTHER" id="PTHR33392">
    <property type="entry name" value="POLYISOPRENYL-TEICHOIC ACID--PEPTIDOGLYCAN TEICHOIC ACID TRANSFERASE TAGU"/>
    <property type="match status" value="1"/>
</dbReference>
<evidence type="ECO:0000313" key="5">
    <source>
        <dbReference type="EMBL" id="WGW10719.1"/>
    </source>
</evidence>
<reference evidence="5 6" key="1">
    <citation type="submission" date="2023-05" db="EMBL/GenBank/DDBJ databases">
        <title>Lithophilousrod everest ZFBP1038 complete genpme.</title>
        <authorList>
            <person name="Tian M."/>
        </authorList>
    </citation>
    <scope>NUCLEOTIDE SEQUENCE [LARGE SCALE GENOMIC DNA]</scope>
    <source>
        <strain evidence="5 6">ZFBP1038</strain>
    </source>
</reference>
<feature type="transmembrane region" description="Helical" evidence="3">
    <location>
        <begin position="131"/>
        <end position="152"/>
    </location>
</feature>
<feature type="region of interest" description="Disordered" evidence="2">
    <location>
        <begin position="475"/>
        <end position="504"/>
    </location>
</feature>
<evidence type="ECO:0000313" key="6">
    <source>
        <dbReference type="Proteomes" id="UP001209083"/>
    </source>
</evidence>
<evidence type="ECO:0000256" key="2">
    <source>
        <dbReference type="SAM" id="MobiDB-lite"/>
    </source>
</evidence>
<dbReference type="Pfam" id="PF03816">
    <property type="entry name" value="LytR_cpsA_psr"/>
    <property type="match status" value="1"/>
</dbReference>
<comment type="similarity">
    <text evidence="1">Belongs to the LytR/CpsA/Psr (LCP) family.</text>
</comment>
<keyword evidence="3" id="KW-0472">Membrane</keyword>
<sequence>MSTTSRPPRLLTDPLRHPEASEPAVKDRRAWLIILLTLFLPGSAQVIAGKKGLGRLGLRVFIGFWLVVLIAVVLLLVKRDWLFAAVTSSWLLAVAAVVLIALAILWAVLFVDAFRLIKPPQLSRRMRAATAGTVAVLMVLTSGGLVYGASLVNSQRGLISSIFGGGSIAKPADGRYNVLLMGGDAGKGRVGNRPDSISLVSIDAKTGRSVIFSVPRNLQNIPFSESSPMRAAYPQGYSCGDECLINTLYGKGEEHKGEYPGAKDPGAEVMKDAVSGVTGLEVQYYAMIDLKGFEDLIDAMGGLTITSGKRVPISGPVIPGTDRHTAPLGWIEPGKQKMDGHHALWFARSREGASDYERMVRQRCVQKAMLKQLDPGTLLTRFQKIAGAAPEVVSTDIPEGHLGGFVDLAIKAKSEPIGEAAFVPPLITPSRPDYSKVRAKVEEKIAASEQTKDKNAAGSSGVSAGSFGVPASLASAGPAAAGPVAASNSKDSDEESEASICSVG</sequence>
<keyword evidence="3" id="KW-0812">Transmembrane</keyword>
<dbReference type="Gene3D" id="3.40.630.190">
    <property type="entry name" value="LCP protein"/>
    <property type="match status" value="1"/>
</dbReference>
<dbReference type="EMBL" id="CP090958">
    <property type="protein sequence ID" value="WGW10719.1"/>
    <property type="molecule type" value="Genomic_DNA"/>
</dbReference>
<feature type="domain" description="Cell envelope-related transcriptional attenuator" evidence="4">
    <location>
        <begin position="193"/>
        <end position="373"/>
    </location>
</feature>
<keyword evidence="6" id="KW-1185">Reference proteome</keyword>
<dbReference type="RefSeq" id="WP_349637501.1">
    <property type="nucleotide sequence ID" value="NZ_CP090958.1"/>
</dbReference>
<feature type="transmembrane region" description="Helical" evidence="3">
    <location>
        <begin position="30"/>
        <end position="49"/>
    </location>
</feature>
<feature type="transmembrane region" description="Helical" evidence="3">
    <location>
        <begin position="89"/>
        <end position="111"/>
    </location>
</feature>
<feature type="compositionally biased region" description="Low complexity" evidence="2">
    <location>
        <begin position="475"/>
        <end position="487"/>
    </location>
</feature>
<dbReference type="PANTHER" id="PTHR33392:SF6">
    <property type="entry name" value="POLYISOPRENYL-TEICHOIC ACID--PEPTIDOGLYCAN TEICHOIC ACID TRANSFERASE TAGU"/>
    <property type="match status" value="1"/>
</dbReference>
<evidence type="ECO:0000256" key="1">
    <source>
        <dbReference type="ARBA" id="ARBA00006068"/>
    </source>
</evidence>
<dbReference type="NCBIfam" id="TIGR00350">
    <property type="entry name" value="lytR_cpsA_psr"/>
    <property type="match status" value="1"/>
</dbReference>
<evidence type="ECO:0000256" key="3">
    <source>
        <dbReference type="SAM" id="Phobius"/>
    </source>
</evidence>
<dbReference type="InterPro" id="IPR050922">
    <property type="entry name" value="LytR/CpsA/Psr_CW_biosynth"/>
</dbReference>
<proteinExistence type="inferred from homology"/>
<gene>
    <name evidence="5" type="ORF">LWF01_11325</name>
</gene>
<dbReference type="InterPro" id="IPR004474">
    <property type="entry name" value="LytR_CpsA_psr"/>
</dbReference>
<keyword evidence="3" id="KW-1133">Transmembrane helix</keyword>
<dbReference type="Proteomes" id="UP001209083">
    <property type="component" value="Chromosome"/>
</dbReference>
<protein>
    <submittedName>
        <fullName evidence="5">LCP family protein</fullName>
    </submittedName>
</protein>
<name>A0ABY8QQW5_9MICO</name>
<evidence type="ECO:0000259" key="4">
    <source>
        <dbReference type="Pfam" id="PF03816"/>
    </source>
</evidence>